<gene>
    <name evidence="7" type="ORF">MMF94_14415</name>
</gene>
<name>A0ABS9TEB2_9PSEU</name>
<comment type="subcellular location">
    <subcellularLocation>
        <location evidence="1">Cell envelope</location>
    </subcellularLocation>
</comment>
<dbReference type="Proteomes" id="UP001299970">
    <property type="component" value="Unassembled WGS sequence"/>
</dbReference>
<feature type="chain" id="PRO_5045720053" evidence="6">
    <location>
        <begin position="29"/>
        <end position="320"/>
    </location>
</feature>
<dbReference type="Pfam" id="PF01297">
    <property type="entry name" value="ZnuA"/>
    <property type="match status" value="1"/>
</dbReference>
<comment type="caution">
    <text evidence="7">The sequence shown here is derived from an EMBL/GenBank/DDBJ whole genome shotgun (WGS) entry which is preliminary data.</text>
</comment>
<dbReference type="PRINTS" id="PR00690">
    <property type="entry name" value="ADHESNFAMILY"/>
</dbReference>
<dbReference type="InterPro" id="IPR050492">
    <property type="entry name" value="Bact_metal-bind_prot9"/>
</dbReference>
<accession>A0ABS9TEB2</accession>
<evidence type="ECO:0000256" key="4">
    <source>
        <dbReference type="ARBA" id="ARBA00022729"/>
    </source>
</evidence>
<dbReference type="SUPFAM" id="SSF53807">
    <property type="entry name" value="Helical backbone' metal receptor"/>
    <property type="match status" value="1"/>
</dbReference>
<feature type="signal peptide" evidence="6">
    <location>
        <begin position="1"/>
        <end position="28"/>
    </location>
</feature>
<evidence type="ECO:0000256" key="1">
    <source>
        <dbReference type="ARBA" id="ARBA00004196"/>
    </source>
</evidence>
<evidence type="ECO:0000256" key="3">
    <source>
        <dbReference type="ARBA" id="ARBA00022723"/>
    </source>
</evidence>
<proteinExistence type="inferred from homology"/>
<organism evidence="7 8">
    <name type="scientific">Pseudonocardia alaniniphila</name>
    <dbReference type="NCBI Taxonomy" id="75291"/>
    <lineage>
        <taxon>Bacteria</taxon>
        <taxon>Bacillati</taxon>
        <taxon>Actinomycetota</taxon>
        <taxon>Actinomycetes</taxon>
        <taxon>Pseudonocardiales</taxon>
        <taxon>Pseudonocardiaceae</taxon>
        <taxon>Pseudonocardia</taxon>
    </lineage>
</organism>
<keyword evidence="4 6" id="KW-0732">Signal</keyword>
<dbReference type="PROSITE" id="PS51257">
    <property type="entry name" value="PROKAR_LIPOPROTEIN"/>
    <property type="match status" value="1"/>
</dbReference>
<evidence type="ECO:0000313" key="8">
    <source>
        <dbReference type="Proteomes" id="UP001299970"/>
    </source>
</evidence>
<dbReference type="InterPro" id="IPR006127">
    <property type="entry name" value="ZnuA-like"/>
</dbReference>
<reference evidence="7 8" key="1">
    <citation type="submission" date="2022-03" db="EMBL/GenBank/DDBJ databases">
        <title>Pseudonocardia alaer sp. nov., a novel actinomycete isolated from reed forest soil.</title>
        <authorList>
            <person name="Wang L."/>
        </authorList>
    </citation>
    <scope>NUCLEOTIDE SEQUENCE [LARGE SCALE GENOMIC DNA]</scope>
    <source>
        <strain evidence="7 8">Y-16303</strain>
    </source>
</reference>
<dbReference type="InterPro" id="IPR006128">
    <property type="entry name" value="Lipoprotein_PsaA-like"/>
</dbReference>
<keyword evidence="2 5" id="KW-0813">Transport</keyword>
<keyword evidence="8" id="KW-1185">Reference proteome</keyword>
<dbReference type="PANTHER" id="PTHR42953">
    <property type="entry name" value="HIGH-AFFINITY ZINC UPTAKE SYSTEM PROTEIN ZNUA-RELATED"/>
    <property type="match status" value="1"/>
</dbReference>
<dbReference type="PANTHER" id="PTHR42953:SF1">
    <property type="entry name" value="METAL-BINDING PROTEIN HI_0362-RELATED"/>
    <property type="match status" value="1"/>
</dbReference>
<dbReference type="Gene3D" id="3.40.50.1980">
    <property type="entry name" value="Nitrogenase molybdenum iron protein domain"/>
    <property type="match status" value="2"/>
</dbReference>
<dbReference type="EMBL" id="JAKXMK010000011">
    <property type="protein sequence ID" value="MCH6166880.1"/>
    <property type="molecule type" value="Genomic_DNA"/>
</dbReference>
<evidence type="ECO:0000256" key="5">
    <source>
        <dbReference type="RuleBase" id="RU003512"/>
    </source>
</evidence>
<keyword evidence="3" id="KW-0479">Metal-binding</keyword>
<sequence length="320" mass="32774">MLFRRTGAVATLAVLAALALAGCGSAPAPPPPAAPQANPPIKVVTSTNVYGSIARAVGGDRVDVTSLINDPQADPHSYETTPGDAAKVATANVILYNGGGYDDFMERLVQSSGGKAVSVDVTALSGLDPTVGAGGADAASAPYFNEHLWYSLPTVQKVADQLATDFGAADPADADLFTANAQAFKDKVANLLTKEQAIGAAHPGARVAVTEPVPGYLIQGAGLTDVTPPEFARAIEEDTDPPAAVLQQTLALFTSNPVSALILNAQTETPTTTQVEQAAQAAKIPVVMVTETLPAGVDDYITWMNSEIEALANALNGSPQ</sequence>
<evidence type="ECO:0000313" key="7">
    <source>
        <dbReference type="EMBL" id="MCH6166880.1"/>
    </source>
</evidence>
<evidence type="ECO:0000256" key="6">
    <source>
        <dbReference type="SAM" id="SignalP"/>
    </source>
</evidence>
<evidence type="ECO:0000256" key="2">
    <source>
        <dbReference type="ARBA" id="ARBA00022448"/>
    </source>
</evidence>
<dbReference type="RefSeq" id="WP_241036907.1">
    <property type="nucleotide sequence ID" value="NZ_BAAAJF010000036.1"/>
</dbReference>
<protein>
    <submittedName>
        <fullName evidence="7">Zinc ABC transporter substrate-binding protein</fullName>
    </submittedName>
</protein>
<comment type="similarity">
    <text evidence="5">Belongs to the bacterial solute-binding protein 9 family.</text>
</comment>